<feature type="region of interest" description="Disordered" evidence="4">
    <location>
        <begin position="855"/>
        <end position="893"/>
    </location>
</feature>
<dbReference type="Pfam" id="PF00400">
    <property type="entry name" value="WD40"/>
    <property type="match status" value="2"/>
</dbReference>
<dbReference type="Pfam" id="PF20703">
    <property type="entry name" value="nSTAND1"/>
    <property type="match status" value="1"/>
</dbReference>
<feature type="repeat" description="WD" evidence="3">
    <location>
        <begin position="742"/>
        <end position="783"/>
    </location>
</feature>
<dbReference type="PROSITE" id="PS50294">
    <property type="entry name" value="WD_REPEATS_REGION"/>
    <property type="match status" value="2"/>
</dbReference>
<dbReference type="PANTHER" id="PTHR19879:SF9">
    <property type="entry name" value="TRANSCRIPTION INITIATION FACTOR TFIID SUBUNIT 5"/>
    <property type="match status" value="1"/>
</dbReference>
<dbReference type="Gene3D" id="3.40.50.300">
    <property type="entry name" value="P-loop containing nucleotide triphosphate hydrolases"/>
    <property type="match status" value="1"/>
</dbReference>
<evidence type="ECO:0000256" key="2">
    <source>
        <dbReference type="ARBA" id="ARBA00022737"/>
    </source>
</evidence>
<keyword evidence="1 3" id="KW-0853">WD repeat</keyword>
<protein>
    <submittedName>
        <fullName evidence="6">WD domain, G-beta repeat</fullName>
    </submittedName>
</protein>
<feature type="repeat" description="WD" evidence="3">
    <location>
        <begin position="787"/>
        <end position="817"/>
    </location>
</feature>
<evidence type="ECO:0000313" key="7">
    <source>
        <dbReference type="Proteomes" id="UP000317318"/>
    </source>
</evidence>
<dbReference type="PROSITE" id="PS50082">
    <property type="entry name" value="WD_REPEATS_2"/>
    <property type="match status" value="2"/>
</dbReference>
<dbReference type="EMBL" id="CP036268">
    <property type="protein sequence ID" value="QDT35974.1"/>
    <property type="molecule type" value="Genomic_DNA"/>
</dbReference>
<dbReference type="SUPFAM" id="SSF52200">
    <property type="entry name" value="Toll/Interleukin receptor TIR domain"/>
    <property type="match status" value="1"/>
</dbReference>
<keyword evidence="2" id="KW-0677">Repeat</keyword>
<dbReference type="SUPFAM" id="SSF52540">
    <property type="entry name" value="P-loop containing nucleoside triphosphate hydrolases"/>
    <property type="match status" value="1"/>
</dbReference>
<name>A0A517QWJ5_9PLAN</name>
<dbReference type="Pfam" id="PF13676">
    <property type="entry name" value="TIR_2"/>
    <property type="match status" value="1"/>
</dbReference>
<evidence type="ECO:0000256" key="1">
    <source>
        <dbReference type="ARBA" id="ARBA00022574"/>
    </source>
</evidence>
<dbReference type="InterPro" id="IPR000157">
    <property type="entry name" value="TIR_dom"/>
</dbReference>
<evidence type="ECO:0000259" key="5">
    <source>
        <dbReference type="PROSITE" id="PS50104"/>
    </source>
</evidence>
<dbReference type="Gene3D" id="3.40.50.10140">
    <property type="entry name" value="Toll/interleukin-1 receptor homology (TIR) domain"/>
    <property type="match status" value="1"/>
</dbReference>
<reference evidence="6 7" key="1">
    <citation type="submission" date="2019-02" db="EMBL/GenBank/DDBJ databases">
        <title>Deep-cultivation of Planctomycetes and their phenomic and genomic characterization uncovers novel biology.</title>
        <authorList>
            <person name="Wiegand S."/>
            <person name="Jogler M."/>
            <person name="Boedeker C."/>
            <person name="Pinto D."/>
            <person name="Vollmers J."/>
            <person name="Rivas-Marin E."/>
            <person name="Kohn T."/>
            <person name="Peeters S.H."/>
            <person name="Heuer A."/>
            <person name="Rast P."/>
            <person name="Oberbeckmann S."/>
            <person name="Bunk B."/>
            <person name="Jeske O."/>
            <person name="Meyerdierks A."/>
            <person name="Storesund J.E."/>
            <person name="Kallscheuer N."/>
            <person name="Luecker S."/>
            <person name="Lage O.M."/>
            <person name="Pohl T."/>
            <person name="Merkel B.J."/>
            <person name="Hornburger P."/>
            <person name="Mueller R.-W."/>
            <person name="Bruemmer F."/>
            <person name="Labrenz M."/>
            <person name="Spormann A.M."/>
            <person name="Op den Camp H."/>
            <person name="Overmann J."/>
            <person name="Amann R."/>
            <person name="Jetten M.S.M."/>
            <person name="Mascher T."/>
            <person name="Medema M.H."/>
            <person name="Devos D.P."/>
            <person name="Kaster A.-K."/>
            <person name="Ovreas L."/>
            <person name="Rohde M."/>
            <person name="Galperin M.Y."/>
            <person name="Jogler C."/>
        </authorList>
    </citation>
    <scope>NUCLEOTIDE SEQUENCE [LARGE SCALE GENOMIC DNA]</scope>
    <source>
        <strain evidence="6 7">Pan189</strain>
    </source>
</reference>
<dbReference type="AlphaFoldDB" id="A0A517QWJ5"/>
<dbReference type="SUPFAM" id="SSF50978">
    <property type="entry name" value="WD40 repeat-like"/>
    <property type="match status" value="1"/>
</dbReference>
<dbReference type="SMART" id="SM00320">
    <property type="entry name" value="WD40"/>
    <property type="match status" value="2"/>
</dbReference>
<dbReference type="InterPro" id="IPR015943">
    <property type="entry name" value="WD40/YVTN_repeat-like_dom_sf"/>
</dbReference>
<gene>
    <name evidence="6" type="ORF">Pan189_03290</name>
</gene>
<keyword evidence="7" id="KW-1185">Reference proteome</keyword>
<dbReference type="Proteomes" id="UP000317318">
    <property type="component" value="Chromosome"/>
</dbReference>
<evidence type="ECO:0000256" key="3">
    <source>
        <dbReference type="PROSITE-ProRule" id="PRU00221"/>
    </source>
</evidence>
<dbReference type="PROSITE" id="PS50104">
    <property type="entry name" value="TIR"/>
    <property type="match status" value="1"/>
</dbReference>
<dbReference type="KEGG" id="svp:Pan189_03290"/>
<dbReference type="Gene3D" id="2.130.10.10">
    <property type="entry name" value="YVTN repeat-like/Quinoprotein amine dehydrogenase"/>
    <property type="match status" value="1"/>
</dbReference>
<dbReference type="PANTHER" id="PTHR19879">
    <property type="entry name" value="TRANSCRIPTION INITIATION FACTOR TFIID"/>
    <property type="match status" value="1"/>
</dbReference>
<accession>A0A517QWJ5</accession>
<dbReference type="OrthoDB" id="414967at2"/>
<evidence type="ECO:0000256" key="4">
    <source>
        <dbReference type="SAM" id="MobiDB-lite"/>
    </source>
</evidence>
<dbReference type="InterPro" id="IPR001680">
    <property type="entry name" value="WD40_rpt"/>
</dbReference>
<dbReference type="InterPro" id="IPR049052">
    <property type="entry name" value="nSTAND1"/>
</dbReference>
<dbReference type="InterPro" id="IPR019775">
    <property type="entry name" value="WD40_repeat_CS"/>
</dbReference>
<dbReference type="InterPro" id="IPR036322">
    <property type="entry name" value="WD40_repeat_dom_sf"/>
</dbReference>
<dbReference type="InterPro" id="IPR027417">
    <property type="entry name" value="P-loop_NTPase"/>
</dbReference>
<dbReference type="PROSITE" id="PS00678">
    <property type="entry name" value="WD_REPEATS_1"/>
    <property type="match status" value="1"/>
</dbReference>
<dbReference type="InterPro" id="IPR035897">
    <property type="entry name" value="Toll_tir_struct_dom_sf"/>
</dbReference>
<proteinExistence type="predicted"/>
<evidence type="ECO:0000313" key="6">
    <source>
        <dbReference type="EMBL" id="QDT35974.1"/>
    </source>
</evidence>
<dbReference type="GO" id="GO:0007165">
    <property type="term" value="P:signal transduction"/>
    <property type="evidence" value="ECO:0007669"/>
    <property type="project" value="InterPro"/>
</dbReference>
<organism evidence="6 7">
    <name type="scientific">Stratiformator vulcanicus</name>
    <dbReference type="NCBI Taxonomy" id="2527980"/>
    <lineage>
        <taxon>Bacteria</taxon>
        <taxon>Pseudomonadati</taxon>
        <taxon>Planctomycetota</taxon>
        <taxon>Planctomycetia</taxon>
        <taxon>Planctomycetales</taxon>
        <taxon>Planctomycetaceae</taxon>
        <taxon>Stratiformator</taxon>
    </lineage>
</organism>
<sequence>MADQQFDVFLSYNTHDHEVVERVRRWLKDQGLTCFTDRTYLVPGQPWPKALEKAIDASGAVAVFLGSAGTGRWQDRELYLALDRHTKTKLPVIPVLLPGADAALGFLSLHTWVDLSDPVNESRQLQILAAAIRGLSPAELETEFEPQHQICPFRGLLPYREQDAPLFFGREVYTQQLVDAVAAHSIIAVVGASGSGKSSVVRAGLVPELRESSESVYEIATLVPTSDPLTSLARTLLPLIEPEKWINWSKRDRDVETEKYVRDFREKKGTLRRCTEHVLDAQPGTDRLLLVVDQWEELYTQAKDPAAAKTFIDQLLEATIDSPLRVVFTCRGDFYGRVISYRPLTDRIQRDAHVALGPMGEDELGSVIKRPAEETGLQYEEGLVRRILDDVGSEPGGLPLLSFLLEELWKHRRGNGLTHEAYDAVGGVQGAMSKKAEDLYAELDGNRQKELQRIFMRLVSIGDQSELTRRREDLSHFDDNQKATAEHFIQARLLTTSYVERADDQAVEVAHEALIDRWDRLKDWAEESNDFLRWRQRLEMQVEQWLTQGRDQGALLRGGPLVEAEDWLAKHSSDLSDEQIEFIQASISERAAELERQQKINSRLRKLSAVAVSLALIGVIAAGVAGWKWSEASAKAVEADTQRGIAEYKTRIADTVKEEAIAEKSRADMEAERARRESRDAHRQLVSTMGLQAQLMAEERPVSAMLMAVRAIGDARKFGIEFPAAAEQAFRDRLQGLGGVALTGQNGPIWNIAIGPNGRWLVTGSRDGTARLWDLTAEQPETTARVLAGHDGSIGSVAIGPNGRWLVTGSDDATARLHALDWRILIDDAYRAVGRNFTKAEWNDLFPGEEYDPLCPFGDLSDGDPDWPEPAGERGRGGGRSVGPIRQPPASAL</sequence>
<dbReference type="RefSeq" id="WP_145362225.1">
    <property type="nucleotide sequence ID" value="NZ_CP036268.1"/>
</dbReference>
<feature type="domain" description="TIR" evidence="5">
    <location>
        <begin position="4"/>
        <end position="135"/>
    </location>
</feature>